<organism evidence="1 2">
    <name type="scientific">Ambrosia artemisiifolia</name>
    <name type="common">Common ragweed</name>
    <dbReference type="NCBI Taxonomy" id="4212"/>
    <lineage>
        <taxon>Eukaryota</taxon>
        <taxon>Viridiplantae</taxon>
        <taxon>Streptophyta</taxon>
        <taxon>Embryophyta</taxon>
        <taxon>Tracheophyta</taxon>
        <taxon>Spermatophyta</taxon>
        <taxon>Magnoliopsida</taxon>
        <taxon>eudicotyledons</taxon>
        <taxon>Gunneridae</taxon>
        <taxon>Pentapetalae</taxon>
        <taxon>asterids</taxon>
        <taxon>campanulids</taxon>
        <taxon>Asterales</taxon>
        <taxon>Asteraceae</taxon>
        <taxon>Asteroideae</taxon>
        <taxon>Heliantheae alliance</taxon>
        <taxon>Heliantheae</taxon>
        <taxon>Ambrosia</taxon>
    </lineage>
</organism>
<evidence type="ECO:0000313" key="1">
    <source>
        <dbReference type="EMBL" id="KAI7726376.1"/>
    </source>
</evidence>
<accession>A0AAD5BN19</accession>
<evidence type="ECO:0000313" key="2">
    <source>
        <dbReference type="Proteomes" id="UP001206925"/>
    </source>
</evidence>
<reference evidence="1" key="1">
    <citation type="submission" date="2022-06" db="EMBL/GenBank/DDBJ databases">
        <title>Uncovering the hologenomic basis of an extraordinary plant invasion.</title>
        <authorList>
            <person name="Bieker V.C."/>
            <person name="Martin M.D."/>
            <person name="Gilbert T."/>
            <person name="Hodgins K."/>
            <person name="Battlay P."/>
            <person name="Petersen B."/>
            <person name="Wilson J."/>
        </authorList>
    </citation>
    <scope>NUCLEOTIDE SEQUENCE</scope>
    <source>
        <strain evidence="1">AA19_3_7</strain>
        <tissue evidence="1">Leaf</tissue>
    </source>
</reference>
<name>A0AAD5BN19_AMBAR</name>
<dbReference type="AlphaFoldDB" id="A0AAD5BN19"/>
<keyword evidence="2" id="KW-1185">Reference proteome</keyword>
<gene>
    <name evidence="1" type="ORF">M8C21_004991</name>
</gene>
<protein>
    <submittedName>
        <fullName evidence="1">Uncharacterized protein</fullName>
    </submittedName>
</protein>
<proteinExistence type="predicted"/>
<dbReference type="EMBL" id="JAMZMK010011688">
    <property type="protein sequence ID" value="KAI7726376.1"/>
    <property type="molecule type" value="Genomic_DNA"/>
</dbReference>
<comment type="caution">
    <text evidence="1">The sequence shown here is derived from an EMBL/GenBank/DDBJ whole genome shotgun (WGS) entry which is preliminary data.</text>
</comment>
<dbReference type="Proteomes" id="UP001206925">
    <property type="component" value="Unassembled WGS sequence"/>
</dbReference>
<sequence>MKHTRQGQRATVKVELKGLSESLWVRWCDVLLSVNGGEKGGGGLVEESGILEGFDKEAKIEATNTLQWLATPHPFQNQNPTTLQQPYTVAPMPPLLHGHATTLCPSPPAGTGLTLCLISSTVHPLQNLG</sequence>